<keyword evidence="9" id="KW-1185">Reference proteome</keyword>
<dbReference type="EMBL" id="CP014796">
    <property type="protein sequence ID" value="APX22317.1"/>
    <property type="molecule type" value="Genomic_DNA"/>
</dbReference>
<evidence type="ECO:0000259" key="7">
    <source>
        <dbReference type="Pfam" id="PF01171"/>
    </source>
</evidence>
<dbReference type="GO" id="GO:0005524">
    <property type="term" value="F:ATP binding"/>
    <property type="evidence" value="ECO:0007669"/>
    <property type="project" value="UniProtKB-UniRule"/>
</dbReference>
<gene>
    <name evidence="6" type="primary">tilS</name>
    <name evidence="8" type="ORF">Ga0080559_TMP1521</name>
</gene>
<dbReference type="InterPro" id="IPR011063">
    <property type="entry name" value="TilS/TtcA_N"/>
</dbReference>
<evidence type="ECO:0000256" key="5">
    <source>
        <dbReference type="ARBA" id="ARBA00048539"/>
    </source>
</evidence>
<comment type="function">
    <text evidence="6">Ligates lysine onto the cytidine present at position 34 of the AUA codon-specific tRNA(Ile) that contains the anticodon CAU, in an ATP-dependent manner. Cytidine is converted to lysidine, thus changing the amino acid specificity of the tRNA from methionine to isoleucine.</text>
</comment>
<dbReference type="InterPro" id="IPR014729">
    <property type="entry name" value="Rossmann-like_a/b/a_fold"/>
</dbReference>
<dbReference type="NCBIfam" id="TIGR02432">
    <property type="entry name" value="lysidine_TilS_N"/>
    <property type="match status" value="1"/>
</dbReference>
<sequence>MTPGAQSLDQRFAGAMGDLLGPDFPSDIALAVSGGGDSMAMLTLAHNWAHVWGTRLWVVTIDHGLRPEAAQEAALVRETCAELGHPHATLRWHRDGTGNVMAEARAARLALIDRWRGGLRHVLMAHTRDDVAETFLMRLRRGSGVDGLAAMAPRRVVAQQVDVPGEITGDAPPTAPRDGGYEVLRPCLSMRRAELRHYLSVLKGRWVDDPSNDDDRFERVRMRRLLADLDAQGLGADCLADTAQRMARSREALARRAADIWERIGVEPQVNGVPTGEIVIDRDGLAPVERETQLRLLAAALQYVASADYRPRADALEAALDRLLSGGSTTLHGCELRCERARIRVFREYSAVAGHLVQMGPRAVWDGRWRLENAALEGLCIRALGEDGWRQVAVKPDVAPPFVSARSLPSVWDGEELIACPAMGVGPACFVALRPANGAAPDFRNFLLSH</sequence>
<evidence type="ECO:0000313" key="9">
    <source>
        <dbReference type="Proteomes" id="UP000186559"/>
    </source>
</evidence>
<feature type="domain" description="tRNA(Ile)-lysidine/2-thiocytidine synthase N-terminal" evidence="7">
    <location>
        <begin position="28"/>
        <end position="224"/>
    </location>
</feature>
<dbReference type="Proteomes" id="UP000186559">
    <property type="component" value="Chromosome"/>
</dbReference>
<dbReference type="STRING" id="1229727.Ga0080559_TMP1521"/>
<evidence type="ECO:0000256" key="1">
    <source>
        <dbReference type="ARBA" id="ARBA00022598"/>
    </source>
</evidence>
<dbReference type="InterPro" id="IPR012094">
    <property type="entry name" value="tRNA_Ile_lys_synt"/>
</dbReference>
<dbReference type="GO" id="GO:0032267">
    <property type="term" value="F:tRNA(Ile)-lysidine synthase activity"/>
    <property type="evidence" value="ECO:0007669"/>
    <property type="project" value="UniProtKB-EC"/>
</dbReference>
<dbReference type="Gene3D" id="3.40.50.620">
    <property type="entry name" value="HUPs"/>
    <property type="match status" value="1"/>
</dbReference>
<dbReference type="GO" id="GO:0005737">
    <property type="term" value="C:cytoplasm"/>
    <property type="evidence" value="ECO:0007669"/>
    <property type="project" value="UniProtKB-SubCell"/>
</dbReference>
<dbReference type="AlphaFoldDB" id="A0A1U7D2C8"/>
<keyword evidence="6" id="KW-0963">Cytoplasm</keyword>
<evidence type="ECO:0000256" key="6">
    <source>
        <dbReference type="HAMAP-Rule" id="MF_01161"/>
    </source>
</evidence>
<comment type="subcellular location">
    <subcellularLocation>
        <location evidence="6">Cytoplasm</location>
    </subcellularLocation>
</comment>
<dbReference type="InterPro" id="IPR012795">
    <property type="entry name" value="tRNA_Ile_lys_synt_N"/>
</dbReference>
<dbReference type="HAMAP" id="MF_01161">
    <property type="entry name" value="tRNA_Ile_lys_synt"/>
    <property type="match status" value="1"/>
</dbReference>
<reference evidence="8 9" key="1">
    <citation type="submission" date="2016-03" db="EMBL/GenBank/DDBJ databases">
        <title>Deep-sea bacteria in the southern Pacific.</title>
        <authorList>
            <person name="Tang K."/>
        </authorList>
    </citation>
    <scope>NUCLEOTIDE SEQUENCE [LARGE SCALE GENOMIC DNA]</scope>
    <source>
        <strain evidence="8 9">JLT2016</strain>
    </source>
</reference>
<dbReference type="PANTHER" id="PTHR43033:SF1">
    <property type="entry name" value="TRNA(ILE)-LYSIDINE SYNTHASE-RELATED"/>
    <property type="match status" value="1"/>
</dbReference>
<keyword evidence="3 6" id="KW-0547">Nucleotide-binding</keyword>
<dbReference type="Pfam" id="PF01171">
    <property type="entry name" value="ATP_bind_3"/>
    <property type="match status" value="1"/>
</dbReference>
<keyword evidence="2 6" id="KW-0819">tRNA processing</keyword>
<comment type="catalytic activity">
    <reaction evidence="5 6">
        <text>cytidine(34) in tRNA(Ile2) + L-lysine + ATP = lysidine(34) in tRNA(Ile2) + AMP + diphosphate + H(+)</text>
        <dbReference type="Rhea" id="RHEA:43744"/>
        <dbReference type="Rhea" id="RHEA-COMP:10625"/>
        <dbReference type="Rhea" id="RHEA-COMP:10670"/>
        <dbReference type="ChEBI" id="CHEBI:15378"/>
        <dbReference type="ChEBI" id="CHEBI:30616"/>
        <dbReference type="ChEBI" id="CHEBI:32551"/>
        <dbReference type="ChEBI" id="CHEBI:33019"/>
        <dbReference type="ChEBI" id="CHEBI:82748"/>
        <dbReference type="ChEBI" id="CHEBI:83665"/>
        <dbReference type="ChEBI" id="CHEBI:456215"/>
        <dbReference type="EC" id="6.3.4.19"/>
    </reaction>
</comment>
<proteinExistence type="inferred from homology"/>
<dbReference type="EC" id="6.3.4.19" evidence="6"/>
<evidence type="ECO:0000313" key="8">
    <source>
        <dbReference type="EMBL" id="APX22317.1"/>
    </source>
</evidence>
<dbReference type="GO" id="GO:0006400">
    <property type="term" value="P:tRNA modification"/>
    <property type="evidence" value="ECO:0007669"/>
    <property type="project" value="UniProtKB-UniRule"/>
</dbReference>
<evidence type="ECO:0000256" key="3">
    <source>
        <dbReference type="ARBA" id="ARBA00022741"/>
    </source>
</evidence>
<organism evidence="8 9">
    <name type="scientific">Salipiger profundus</name>
    <dbReference type="NCBI Taxonomy" id="1229727"/>
    <lineage>
        <taxon>Bacteria</taxon>
        <taxon>Pseudomonadati</taxon>
        <taxon>Pseudomonadota</taxon>
        <taxon>Alphaproteobacteria</taxon>
        <taxon>Rhodobacterales</taxon>
        <taxon>Roseobacteraceae</taxon>
        <taxon>Salipiger</taxon>
    </lineage>
</organism>
<evidence type="ECO:0000256" key="4">
    <source>
        <dbReference type="ARBA" id="ARBA00022840"/>
    </source>
</evidence>
<dbReference type="PANTHER" id="PTHR43033">
    <property type="entry name" value="TRNA(ILE)-LYSIDINE SYNTHASE-RELATED"/>
    <property type="match status" value="1"/>
</dbReference>
<feature type="binding site" evidence="6">
    <location>
        <begin position="33"/>
        <end position="38"/>
    </location>
    <ligand>
        <name>ATP</name>
        <dbReference type="ChEBI" id="CHEBI:30616"/>
    </ligand>
</feature>
<protein>
    <recommendedName>
        <fullName evidence="6">tRNA(Ile)-lysidine synthase</fullName>
        <ecNumber evidence="6">6.3.4.19</ecNumber>
    </recommendedName>
    <alternativeName>
        <fullName evidence="6">tRNA(Ile)-2-lysyl-cytidine synthase</fullName>
    </alternativeName>
    <alternativeName>
        <fullName evidence="6">tRNA(Ile)-lysidine synthetase</fullName>
    </alternativeName>
</protein>
<keyword evidence="4 6" id="KW-0067">ATP-binding</keyword>
<comment type="domain">
    <text evidence="6">The N-terminal region contains the highly conserved SGGXDS motif, predicted to be a P-loop motif involved in ATP binding.</text>
</comment>
<name>A0A1U7D2C8_9RHOB</name>
<dbReference type="KEGG" id="tpro:Ga0080559_TMP1521"/>
<comment type="similarity">
    <text evidence="6">Belongs to the tRNA(Ile)-lysidine synthase family.</text>
</comment>
<dbReference type="OrthoDB" id="9807403at2"/>
<dbReference type="CDD" id="cd01992">
    <property type="entry name" value="TilS_N"/>
    <property type="match status" value="1"/>
</dbReference>
<keyword evidence="1 6" id="KW-0436">Ligase</keyword>
<dbReference type="SUPFAM" id="SSF52402">
    <property type="entry name" value="Adenine nucleotide alpha hydrolases-like"/>
    <property type="match status" value="1"/>
</dbReference>
<evidence type="ECO:0000256" key="2">
    <source>
        <dbReference type="ARBA" id="ARBA00022694"/>
    </source>
</evidence>
<dbReference type="RefSeq" id="WP_083697759.1">
    <property type="nucleotide sequence ID" value="NZ_BMEW01000011.1"/>
</dbReference>
<accession>A0A1U7D2C8</accession>